<evidence type="ECO:0000313" key="1">
    <source>
        <dbReference type="EMBL" id="GBM25374.1"/>
    </source>
</evidence>
<organism evidence="1 2">
    <name type="scientific">Araneus ventricosus</name>
    <name type="common">Orbweaver spider</name>
    <name type="synonym">Epeira ventricosa</name>
    <dbReference type="NCBI Taxonomy" id="182803"/>
    <lineage>
        <taxon>Eukaryota</taxon>
        <taxon>Metazoa</taxon>
        <taxon>Ecdysozoa</taxon>
        <taxon>Arthropoda</taxon>
        <taxon>Chelicerata</taxon>
        <taxon>Arachnida</taxon>
        <taxon>Araneae</taxon>
        <taxon>Araneomorphae</taxon>
        <taxon>Entelegynae</taxon>
        <taxon>Araneoidea</taxon>
        <taxon>Araneidae</taxon>
        <taxon>Araneus</taxon>
    </lineage>
</organism>
<keyword evidence="2" id="KW-1185">Reference proteome</keyword>
<sequence>MWGRRTLVDTLYDVTVQDAFPMSPFHVDTMPIVLTSFDQKILVHVPCPLTELFSTIRIVLCQTLQRLQLVWVPLASPQIAYETPLTDFHLRRDVGSFSSDTWPSLLHLY</sequence>
<evidence type="ECO:0000313" key="2">
    <source>
        <dbReference type="Proteomes" id="UP000499080"/>
    </source>
</evidence>
<comment type="caution">
    <text evidence="1">The sequence shown here is derived from an EMBL/GenBank/DDBJ whole genome shotgun (WGS) entry which is preliminary data.</text>
</comment>
<dbReference type="EMBL" id="BGPR01000536">
    <property type="protein sequence ID" value="GBM25374.1"/>
    <property type="molecule type" value="Genomic_DNA"/>
</dbReference>
<proteinExistence type="predicted"/>
<gene>
    <name evidence="1" type="ORF">AVEN_12311_1</name>
</gene>
<reference evidence="1 2" key="1">
    <citation type="journal article" date="2019" name="Sci. Rep.">
        <title>Orb-weaving spider Araneus ventricosus genome elucidates the spidroin gene catalogue.</title>
        <authorList>
            <person name="Kono N."/>
            <person name="Nakamura H."/>
            <person name="Ohtoshi R."/>
            <person name="Moran D.A.P."/>
            <person name="Shinohara A."/>
            <person name="Yoshida Y."/>
            <person name="Fujiwara M."/>
            <person name="Mori M."/>
            <person name="Tomita M."/>
            <person name="Arakawa K."/>
        </authorList>
    </citation>
    <scope>NUCLEOTIDE SEQUENCE [LARGE SCALE GENOMIC DNA]</scope>
</reference>
<name>A0A4Y2EBZ0_ARAVE</name>
<dbReference type="AlphaFoldDB" id="A0A4Y2EBZ0"/>
<protein>
    <submittedName>
        <fullName evidence="1">Uncharacterized protein</fullName>
    </submittedName>
</protein>
<dbReference type="Proteomes" id="UP000499080">
    <property type="component" value="Unassembled WGS sequence"/>
</dbReference>
<accession>A0A4Y2EBZ0</accession>